<dbReference type="Proteomes" id="UP001163321">
    <property type="component" value="Chromosome 5"/>
</dbReference>
<reference evidence="1 2" key="1">
    <citation type="journal article" date="2022" name="bioRxiv">
        <title>The genome of the oomycete Peronosclerospora sorghi, a cosmopolitan pathogen of maize and sorghum, is inflated with dispersed pseudogenes.</title>
        <authorList>
            <person name="Fletcher K."/>
            <person name="Martin F."/>
            <person name="Isakeit T."/>
            <person name="Cavanaugh K."/>
            <person name="Magill C."/>
            <person name="Michelmore R."/>
        </authorList>
    </citation>
    <scope>NUCLEOTIDE SEQUENCE [LARGE SCALE GENOMIC DNA]</scope>
    <source>
        <strain evidence="1">P6</strain>
    </source>
</reference>
<organism evidence="1 2">
    <name type="scientific">Peronosclerospora sorghi</name>
    <dbReference type="NCBI Taxonomy" id="230839"/>
    <lineage>
        <taxon>Eukaryota</taxon>
        <taxon>Sar</taxon>
        <taxon>Stramenopiles</taxon>
        <taxon>Oomycota</taxon>
        <taxon>Peronosporomycetes</taxon>
        <taxon>Peronosporales</taxon>
        <taxon>Peronosporaceae</taxon>
        <taxon>Peronosclerospora</taxon>
    </lineage>
</organism>
<name>A0ACC0VY18_9STRA</name>
<protein>
    <submittedName>
        <fullName evidence="1">Uncharacterized protein</fullName>
    </submittedName>
</protein>
<sequence length="92" mass="10296">MRKTWGYRALLSHDEDAAVSAYPDAEVADLEEVCNEEIPVAYQVTNEERCFIEDLFDCEVYEQAMQRMTDGEGEGDLARAPAVGAEGDDNEM</sequence>
<accession>A0ACC0VY18</accession>
<keyword evidence="2" id="KW-1185">Reference proteome</keyword>
<evidence type="ECO:0000313" key="2">
    <source>
        <dbReference type="Proteomes" id="UP001163321"/>
    </source>
</evidence>
<comment type="caution">
    <text evidence="1">The sequence shown here is derived from an EMBL/GenBank/DDBJ whole genome shotgun (WGS) entry which is preliminary data.</text>
</comment>
<proteinExistence type="predicted"/>
<gene>
    <name evidence="1" type="ORF">PsorP6_009783</name>
</gene>
<evidence type="ECO:0000313" key="1">
    <source>
        <dbReference type="EMBL" id="KAI9911399.1"/>
    </source>
</evidence>
<dbReference type="EMBL" id="CM047584">
    <property type="protein sequence ID" value="KAI9911399.1"/>
    <property type="molecule type" value="Genomic_DNA"/>
</dbReference>